<name>A0A8H6DUS6_COCSA</name>
<sequence length="71" mass="7528">MCDGMKSRISLCPWRRAQESFVAVITWATVGPSVLAGGVMRGIEIGLLLEEKKVRGESVGNPCETSFSGAG</sequence>
<keyword evidence="1" id="KW-0812">Transmembrane</keyword>
<evidence type="ECO:0000313" key="2">
    <source>
        <dbReference type="EMBL" id="KAF5848714.1"/>
    </source>
</evidence>
<dbReference type="AlphaFoldDB" id="A0A8H6DUS6"/>
<comment type="caution">
    <text evidence="2">The sequence shown here is derived from an EMBL/GenBank/DDBJ whole genome shotgun (WGS) entry which is preliminary data.</text>
</comment>
<dbReference type="EMBL" id="WNKQ01000010">
    <property type="protein sequence ID" value="KAF5848714.1"/>
    <property type="molecule type" value="Genomic_DNA"/>
</dbReference>
<keyword evidence="1" id="KW-0472">Membrane</keyword>
<accession>A0A8H6DUS6</accession>
<feature type="transmembrane region" description="Helical" evidence="1">
    <location>
        <begin position="21"/>
        <end position="43"/>
    </location>
</feature>
<evidence type="ECO:0000313" key="3">
    <source>
        <dbReference type="Proteomes" id="UP000624244"/>
    </source>
</evidence>
<evidence type="ECO:0000256" key="1">
    <source>
        <dbReference type="SAM" id="Phobius"/>
    </source>
</evidence>
<protein>
    <submittedName>
        <fullName evidence="2">Uncharacterized protein</fullName>
    </submittedName>
</protein>
<organism evidence="2 3">
    <name type="scientific">Cochliobolus sativus</name>
    <name type="common">Common root rot and spot blotch fungus</name>
    <name type="synonym">Bipolaris sorokiniana</name>
    <dbReference type="NCBI Taxonomy" id="45130"/>
    <lineage>
        <taxon>Eukaryota</taxon>
        <taxon>Fungi</taxon>
        <taxon>Dikarya</taxon>
        <taxon>Ascomycota</taxon>
        <taxon>Pezizomycotina</taxon>
        <taxon>Dothideomycetes</taxon>
        <taxon>Pleosporomycetidae</taxon>
        <taxon>Pleosporales</taxon>
        <taxon>Pleosporineae</taxon>
        <taxon>Pleosporaceae</taxon>
        <taxon>Bipolaris</taxon>
    </lineage>
</organism>
<proteinExistence type="predicted"/>
<reference evidence="2" key="1">
    <citation type="submission" date="2019-11" db="EMBL/GenBank/DDBJ databases">
        <title>Bipolaris sorokiniana Genome sequencing.</title>
        <authorList>
            <person name="Wang H."/>
        </authorList>
    </citation>
    <scope>NUCLEOTIDE SEQUENCE</scope>
</reference>
<gene>
    <name evidence="2" type="ORF">GGP41_009782</name>
</gene>
<keyword evidence="1" id="KW-1133">Transmembrane helix</keyword>
<dbReference type="Proteomes" id="UP000624244">
    <property type="component" value="Unassembled WGS sequence"/>
</dbReference>